<dbReference type="Pfam" id="PF03101">
    <property type="entry name" value="FAR1"/>
    <property type="match status" value="1"/>
</dbReference>
<reference evidence="4 5" key="1">
    <citation type="journal article" date="2017" name="Nat. Commun.">
        <title>Genome assembly with in vitro proximity ligation data and whole-genome triplication in lettuce.</title>
        <authorList>
            <person name="Reyes-Chin-Wo S."/>
            <person name="Wang Z."/>
            <person name="Yang X."/>
            <person name="Kozik A."/>
            <person name="Arikit S."/>
            <person name="Song C."/>
            <person name="Xia L."/>
            <person name="Froenicke L."/>
            <person name="Lavelle D.O."/>
            <person name="Truco M.J."/>
            <person name="Xia R."/>
            <person name="Zhu S."/>
            <person name="Xu C."/>
            <person name="Xu H."/>
            <person name="Xu X."/>
            <person name="Cox K."/>
            <person name="Korf I."/>
            <person name="Meyers B.C."/>
            <person name="Michelmore R.W."/>
        </authorList>
    </citation>
    <scope>NUCLEOTIDE SEQUENCE [LARGE SCALE GENOMIC DNA]</scope>
    <source>
        <strain evidence="5">cv. Salinas</strain>
        <tissue evidence="4">Seedlings</tissue>
    </source>
</reference>
<protein>
    <recommendedName>
        <fullName evidence="3">SWIM-type domain-containing protein</fullName>
    </recommendedName>
</protein>
<evidence type="ECO:0000313" key="5">
    <source>
        <dbReference type="Proteomes" id="UP000235145"/>
    </source>
</evidence>
<dbReference type="PROSITE" id="PS50966">
    <property type="entry name" value="ZF_SWIM"/>
    <property type="match status" value="1"/>
</dbReference>
<dbReference type="EMBL" id="NBSK02000001">
    <property type="protein sequence ID" value="KAJ0225390.1"/>
    <property type="molecule type" value="Genomic_DNA"/>
</dbReference>
<evidence type="ECO:0000256" key="1">
    <source>
        <dbReference type="PROSITE-ProRule" id="PRU00325"/>
    </source>
</evidence>
<dbReference type="Proteomes" id="UP000235145">
    <property type="component" value="Unassembled WGS sequence"/>
</dbReference>
<feature type="region of interest" description="Disordered" evidence="2">
    <location>
        <begin position="32"/>
        <end position="59"/>
    </location>
</feature>
<dbReference type="AlphaFoldDB" id="A0A9R1WMG0"/>
<evidence type="ECO:0000313" key="4">
    <source>
        <dbReference type="EMBL" id="KAJ0225390.1"/>
    </source>
</evidence>
<dbReference type="Pfam" id="PF10551">
    <property type="entry name" value="MULE"/>
    <property type="match status" value="1"/>
</dbReference>
<keyword evidence="5" id="KW-1185">Reference proteome</keyword>
<dbReference type="GO" id="GO:0008270">
    <property type="term" value="F:zinc ion binding"/>
    <property type="evidence" value="ECO:0007669"/>
    <property type="project" value="UniProtKB-KW"/>
</dbReference>
<dbReference type="PANTHER" id="PTHR47718:SF12">
    <property type="entry name" value="PROTEIN FAR1-RELATED SEQUENCE"/>
    <property type="match status" value="1"/>
</dbReference>
<dbReference type="PANTHER" id="PTHR47718">
    <property type="entry name" value="OS01G0519700 PROTEIN"/>
    <property type="match status" value="1"/>
</dbReference>
<evidence type="ECO:0000256" key="2">
    <source>
        <dbReference type="SAM" id="MobiDB-lite"/>
    </source>
</evidence>
<name>A0A9R1WMG0_LACSA</name>
<gene>
    <name evidence="4" type="ORF">LSAT_V11C100024400</name>
</gene>
<organism evidence="4 5">
    <name type="scientific">Lactuca sativa</name>
    <name type="common">Garden lettuce</name>
    <dbReference type="NCBI Taxonomy" id="4236"/>
    <lineage>
        <taxon>Eukaryota</taxon>
        <taxon>Viridiplantae</taxon>
        <taxon>Streptophyta</taxon>
        <taxon>Embryophyta</taxon>
        <taxon>Tracheophyta</taxon>
        <taxon>Spermatophyta</taxon>
        <taxon>Magnoliopsida</taxon>
        <taxon>eudicotyledons</taxon>
        <taxon>Gunneridae</taxon>
        <taxon>Pentapetalae</taxon>
        <taxon>asterids</taxon>
        <taxon>campanulids</taxon>
        <taxon>Asterales</taxon>
        <taxon>Asteraceae</taxon>
        <taxon>Cichorioideae</taxon>
        <taxon>Cichorieae</taxon>
        <taxon>Lactucinae</taxon>
        <taxon>Lactuca</taxon>
    </lineage>
</organism>
<sequence>MGDQEPDVNNHIYEEHYLASDDDNVIEDLDFPDNDTLYNDGFQTGESSNPNLEDANNDEDENHFVDEDIEVNIDYSEGQPHVTHDYVSLGGTLYWTPIVLDDIKPKVSSKFNSYGEAETMYRKYALESGFDVRLGRVQKMKNGIITNRHLVCNREGNLNTSKLDTLDIQHKKTQRRKDLFRRNCKAKVVLEIILGTLIYVVSDFVERHNHELFSKGNMHLSRSKRKVDYSQEIFIHNLSKQNIGPVKAHRLYSALQVGPSVRGGLVTDFKNARRNLNCYIGGRDAKFLVDEMNDRKKNVPSFTFEYKVSNKRLNSLLWADETTKYNYNSFGDVISLDATFSMNKYDMVFVPFTGIDNHKKCVTFGAGLLSKEDGVSYEWLLRDFLKAFRKQPQLVLSDQDPALKKAIDKVFPLTHHRLCMWHITKKLPNKVQKEISRSEDNCFQKNVISSNGVDTIIVMEKTKNITIRQTNDVDVDDKDEEYSYDCLIRDTEYTVTHSTKDGSFKCTCMHFEHLGILCRHIFCEFKDVIPTELLKRRFNNSFDDSTSDMTVIDIFSSVDHDCPNHDLPTRADHFKKLLGVFGPDVESDVNDIQNPTDIRNKGFGSRGKRLKSTKEMIEKEISKPKRKCATCEQMVHHDKRNCPLKNTKK</sequence>
<comment type="caution">
    <text evidence="4">The sequence shown here is derived from an EMBL/GenBank/DDBJ whole genome shotgun (WGS) entry which is preliminary data.</text>
</comment>
<proteinExistence type="predicted"/>
<dbReference type="InterPro" id="IPR007527">
    <property type="entry name" value="Znf_SWIM"/>
</dbReference>
<feature type="domain" description="SWIM-type" evidence="3">
    <location>
        <begin position="493"/>
        <end position="529"/>
    </location>
</feature>
<keyword evidence="1" id="KW-0479">Metal-binding</keyword>
<keyword evidence="1" id="KW-0862">Zinc</keyword>
<keyword evidence="1" id="KW-0863">Zinc-finger</keyword>
<dbReference type="InterPro" id="IPR018289">
    <property type="entry name" value="MULE_transposase_dom"/>
</dbReference>
<dbReference type="InterPro" id="IPR004330">
    <property type="entry name" value="FAR1_DNA_bnd_dom"/>
</dbReference>
<accession>A0A9R1WMG0</accession>
<evidence type="ECO:0000259" key="3">
    <source>
        <dbReference type="PROSITE" id="PS50966"/>
    </source>
</evidence>